<feature type="transmembrane region" description="Helical" evidence="9">
    <location>
        <begin position="319"/>
        <end position="346"/>
    </location>
</feature>
<dbReference type="InterPro" id="IPR050814">
    <property type="entry name" value="Myo-inositol_Transporter"/>
</dbReference>
<keyword evidence="12" id="KW-1185">Reference proteome</keyword>
<keyword evidence="6 9" id="KW-0472">Membrane</keyword>
<sequence>MSLDAEQAASLLSLEVAGTSIEDDTTMNDIDSDAVEDKYGGVFIWLVACSAALGGLLFGYDSTVIAGVLVMIKDDLGAVLSPSQQELITSIASVGAFIGALLAGILLDKFGRKAVIGFGALVFAIGSIVQGMAMTVRAITLGRLIVGLGIGEAAMVAPIYIAEIAPAKLRGGLVTVDALAITGGQCLAGAVNIYLQDVQSGWRISVGIAVIPSLLLLGLCFVIPESPRSLIYRNKLDQARTVTAKIYPNATAEEVRNKVAAIHAQFEAESELRRLTAWDQFQLLFTDGANFRALIVACGLMAIQQLSGSNSVFYYGPTLFGLVGFANPIAVAFIMALTNFLFTIFALKYIDTVGRRKFLVNSMWGMPVALSIAATALLRIPISRDLTITNPTLTFSGGVVLFSIIFFIASYAIALGNVPWQCNELFPMEVRALGTMMLTLTNWSLNAVVSSSFLSLMKAYTPSGAFGIYAVITLLGWIAVIYCYPEVSGLPLEEIKQVFKHGFGVKYSLKLQKERVGQGNNESSGES</sequence>
<keyword evidence="4 9" id="KW-0812">Transmembrane</keyword>
<evidence type="ECO:0000256" key="9">
    <source>
        <dbReference type="SAM" id="Phobius"/>
    </source>
</evidence>
<dbReference type="GO" id="GO:0016020">
    <property type="term" value="C:membrane"/>
    <property type="evidence" value="ECO:0007669"/>
    <property type="project" value="UniProtKB-SubCell"/>
</dbReference>
<evidence type="ECO:0000313" key="11">
    <source>
        <dbReference type="EMBL" id="ODQ71494.1"/>
    </source>
</evidence>
<evidence type="ECO:0000256" key="5">
    <source>
        <dbReference type="ARBA" id="ARBA00022989"/>
    </source>
</evidence>
<dbReference type="InterPro" id="IPR005829">
    <property type="entry name" value="Sugar_transporter_CS"/>
</dbReference>
<feature type="transmembrane region" description="Helical" evidence="9">
    <location>
        <begin position="139"/>
        <end position="161"/>
    </location>
</feature>
<dbReference type="PRINTS" id="PR00171">
    <property type="entry name" value="SUGRTRNSPORT"/>
</dbReference>
<evidence type="ECO:0000256" key="1">
    <source>
        <dbReference type="ARBA" id="ARBA00004141"/>
    </source>
</evidence>
<dbReference type="PANTHER" id="PTHR48020">
    <property type="entry name" value="PROTON MYO-INOSITOL COTRANSPORTER"/>
    <property type="match status" value="1"/>
</dbReference>
<reference evidence="11 12" key="1">
    <citation type="journal article" date="2016" name="Proc. Natl. Acad. Sci. U.S.A.">
        <title>Comparative genomics of biotechnologically important yeasts.</title>
        <authorList>
            <person name="Riley R."/>
            <person name="Haridas S."/>
            <person name="Wolfe K.H."/>
            <person name="Lopes M.R."/>
            <person name="Hittinger C.T."/>
            <person name="Goeker M."/>
            <person name="Salamov A.A."/>
            <person name="Wisecaver J.H."/>
            <person name="Long T.M."/>
            <person name="Calvey C.H."/>
            <person name="Aerts A.L."/>
            <person name="Barry K.W."/>
            <person name="Choi C."/>
            <person name="Clum A."/>
            <person name="Coughlan A.Y."/>
            <person name="Deshpande S."/>
            <person name="Douglass A.P."/>
            <person name="Hanson S.J."/>
            <person name="Klenk H.-P."/>
            <person name="LaButti K.M."/>
            <person name="Lapidus A."/>
            <person name="Lindquist E.A."/>
            <person name="Lipzen A.M."/>
            <person name="Meier-Kolthoff J.P."/>
            <person name="Ohm R.A."/>
            <person name="Otillar R.P."/>
            <person name="Pangilinan J.L."/>
            <person name="Peng Y."/>
            <person name="Rokas A."/>
            <person name="Rosa C.A."/>
            <person name="Scheuner C."/>
            <person name="Sibirny A.A."/>
            <person name="Slot J.C."/>
            <person name="Stielow J.B."/>
            <person name="Sun H."/>
            <person name="Kurtzman C.P."/>
            <person name="Blackwell M."/>
            <person name="Grigoriev I.V."/>
            <person name="Jeffries T.W."/>
        </authorList>
    </citation>
    <scope>NUCLEOTIDE SEQUENCE [LARGE SCALE GENOMIC DNA]</scope>
    <source>
        <strain evidence="11 12">NRRL Y-11557</strain>
    </source>
</reference>
<gene>
    <name evidence="11" type="ORF">LIPSTDRAFT_73190</name>
</gene>
<dbReference type="PANTHER" id="PTHR48020:SF22">
    <property type="entry name" value="MAJOR FACILITATOR SUPERFAMILY (MFS) PROFILE DOMAIN-CONTAINING PROTEIN-RELATED"/>
    <property type="match status" value="1"/>
</dbReference>
<dbReference type="InterPro" id="IPR036259">
    <property type="entry name" value="MFS_trans_sf"/>
</dbReference>
<accession>A0A1E3Q1W2</accession>
<feature type="transmembrane region" description="Helical" evidence="9">
    <location>
        <begin position="400"/>
        <end position="420"/>
    </location>
</feature>
<protein>
    <recommendedName>
        <fullName evidence="10">Major facilitator superfamily (MFS) profile domain-containing protein</fullName>
    </recommendedName>
</protein>
<dbReference type="Gene3D" id="1.20.1250.20">
    <property type="entry name" value="MFS general substrate transporter like domains"/>
    <property type="match status" value="1"/>
</dbReference>
<evidence type="ECO:0000256" key="3">
    <source>
        <dbReference type="ARBA" id="ARBA00022448"/>
    </source>
</evidence>
<evidence type="ECO:0000259" key="10">
    <source>
        <dbReference type="PROSITE" id="PS50850"/>
    </source>
</evidence>
<dbReference type="GO" id="GO:1904679">
    <property type="term" value="P:myo-inositol import across plasma membrane"/>
    <property type="evidence" value="ECO:0007669"/>
    <property type="project" value="TreeGrafter"/>
</dbReference>
<dbReference type="PROSITE" id="PS00216">
    <property type="entry name" value="SUGAR_TRANSPORT_1"/>
    <property type="match status" value="1"/>
</dbReference>
<dbReference type="NCBIfam" id="TIGR00879">
    <property type="entry name" value="SP"/>
    <property type="match status" value="1"/>
</dbReference>
<keyword evidence="5 9" id="KW-1133">Transmembrane helix</keyword>
<dbReference type="STRING" id="675824.A0A1E3Q1W2"/>
<dbReference type="SUPFAM" id="SSF103473">
    <property type="entry name" value="MFS general substrate transporter"/>
    <property type="match status" value="1"/>
</dbReference>
<evidence type="ECO:0000256" key="8">
    <source>
        <dbReference type="RuleBase" id="RU003346"/>
    </source>
</evidence>
<name>A0A1E3Q1W2_LIPST</name>
<dbReference type="Proteomes" id="UP000094385">
    <property type="component" value="Unassembled WGS sequence"/>
</dbReference>
<dbReference type="InterPro" id="IPR005828">
    <property type="entry name" value="MFS_sugar_transport-like"/>
</dbReference>
<dbReference type="AlphaFoldDB" id="A0A1E3Q1W2"/>
<dbReference type="Pfam" id="PF00083">
    <property type="entry name" value="Sugar_tr"/>
    <property type="match status" value="1"/>
</dbReference>
<dbReference type="EMBL" id="KV454297">
    <property type="protein sequence ID" value="ODQ71494.1"/>
    <property type="molecule type" value="Genomic_DNA"/>
</dbReference>
<keyword evidence="3 8" id="KW-0813">Transport</keyword>
<dbReference type="PROSITE" id="PS00217">
    <property type="entry name" value="SUGAR_TRANSPORT_2"/>
    <property type="match status" value="1"/>
</dbReference>
<evidence type="ECO:0000313" key="12">
    <source>
        <dbReference type="Proteomes" id="UP000094385"/>
    </source>
</evidence>
<dbReference type="InterPro" id="IPR003663">
    <property type="entry name" value="Sugar/inositol_transpt"/>
</dbReference>
<dbReference type="GO" id="GO:0005366">
    <property type="term" value="F:myo-inositol:proton symporter activity"/>
    <property type="evidence" value="ECO:0007669"/>
    <property type="project" value="TreeGrafter"/>
</dbReference>
<comment type="catalytic activity">
    <reaction evidence="7">
        <text>myo-inositol(out) + H(+)(out) = myo-inositol(in) + H(+)(in)</text>
        <dbReference type="Rhea" id="RHEA:60364"/>
        <dbReference type="ChEBI" id="CHEBI:15378"/>
        <dbReference type="ChEBI" id="CHEBI:17268"/>
    </reaction>
</comment>
<evidence type="ECO:0000256" key="7">
    <source>
        <dbReference type="ARBA" id="ARBA00049119"/>
    </source>
</evidence>
<evidence type="ECO:0000256" key="4">
    <source>
        <dbReference type="ARBA" id="ARBA00022692"/>
    </source>
</evidence>
<feature type="transmembrane region" description="Helical" evidence="9">
    <location>
        <begin position="466"/>
        <end position="484"/>
    </location>
</feature>
<organism evidence="11 12">
    <name type="scientific">Lipomyces starkeyi NRRL Y-11557</name>
    <dbReference type="NCBI Taxonomy" id="675824"/>
    <lineage>
        <taxon>Eukaryota</taxon>
        <taxon>Fungi</taxon>
        <taxon>Dikarya</taxon>
        <taxon>Ascomycota</taxon>
        <taxon>Saccharomycotina</taxon>
        <taxon>Lipomycetes</taxon>
        <taxon>Lipomycetales</taxon>
        <taxon>Lipomycetaceae</taxon>
        <taxon>Lipomyces</taxon>
    </lineage>
</organism>
<feature type="domain" description="Major facilitator superfamily (MFS) profile" evidence="10">
    <location>
        <begin position="47"/>
        <end position="488"/>
    </location>
</feature>
<comment type="subcellular location">
    <subcellularLocation>
        <location evidence="1">Membrane</location>
        <topology evidence="1">Multi-pass membrane protein</topology>
    </subcellularLocation>
</comment>
<feature type="transmembrane region" description="Helical" evidence="9">
    <location>
        <begin position="87"/>
        <end position="107"/>
    </location>
</feature>
<feature type="transmembrane region" description="Helical" evidence="9">
    <location>
        <begin position="432"/>
        <end position="454"/>
    </location>
</feature>
<dbReference type="PROSITE" id="PS50850">
    <property type="entry name" value="MFS"/>
    <property type="match status" value="1"/>
</dbReference>
<proteinExistence type="inferred from homology"/>
<feature type="transmembrane region" description="Helical" evidence="9">
    <location>
        <begin position="358"/>
        <end position="380"/>
    </location>
</feature>
<feature type="transmembrane region" description="Helical" evidence="9">
    <location>
        <begin position="201"/>
        <end position="223"/>
    </location>
</feature>
<feature type="transmembrane region" description="Helical" evidence="9">
    <location>
        <begin position="42"/>
        <end position="72"/>
    </location>
</feature>
<feature type="transmembrane region" description="Helical" evidence="9">
    <location>
        <begin position="289"/>
        <end position="307"/>
    </location>
</feature>
<evidence type="ECO:0000256" key="6">
    <source>
        <dbReference type="ARBA" id="ARBA00023136"/>
    </source>
</evidence>
<comment type="similarity">
    <text evidence="2 8">Belongs to the major facilitator superfamily. Sugar transporter (TC 2.A.1.1) family.</text>
</comment>
<evidence type="ECO:0000256" key="2">
    <source>
        <dbReference type="ARBA" id="ARBA00010992"/>
    </source>
</evidence>
<dbReference type="FunFam" id="1.20.1250.20:FF:000073">
    <property type="entry name" value="MFS myo-inositol transporter, putative"/>
    <property type="match status" value="1"/>
</dbReference>
<dbReference type="OrthoDB" id="5290825at2759"/>
<dbReference type="InterPro" id="IPR020846">
    <property type="entry name" value="MFS_dom"/>
</dbReference>
<feature type="transmembrane region" description="Helical" evidence="9">
    <location>
        <begin position="114"/>
        <end position="133"/>
    </location>
</feature>
<feature type="transmembrane region" description="Helical" evidence="9">
    <location>
        <begin position="173"/>
        <end position="195"/>
    </location>
</feature>